<evidence type="ECO:0000313" key="10">
    <source>
        <dbReference type="EMBL" id="QID18623.1"/>
    </source>
</evidence>
<feature type="transmembrane region" description="Helical" evidence="9">
    <location>
        <begin position="54"/>
        <end position="77"/>
    </location>
</feature>
<dbReference type="KEGG" id="azq:G3580_13915"/>
<dbReference type="GO" id="GO:0005886">
    <property type="term" value="C:plasma membrane"/>
    <property type="evidence" value="ECO:0007669"/>
    <property type="project" value="UniProtKB-SubCell"/>
</dbReference>
<name>A0A6C1B5A9_9RHOO</name>
<evidence type="ECO:0000256" key="4">
    <source>
        <dbReference type="ARBA" id="ARBA00022519"/>
    </source>
</evidence>
<dbReference type="PANTHER" id="PTHR30574:SF1">
    <property type="entry name" value="SULPHUR TRANSPORT DOMAIN-CONTAINING PROTEIN"/>
    <property type="match status" value="1"/>
</dbReference>
<feature type="transmembrane region" description="Helical" evidence="9">
    <location>
        <begin position="298"/>
        <end position="317"/>
    </location>
</feature>
<dbReference type="PANTHER" id="PTHR30574">
    <property type="entry name" value="INNER MEMBRANE PROTEIN YEDE"/>
    <property type="match status" value="1"/>
</dbReference>
<dbReference type="RefSeq" id="WP_173766451.1">
    <property type="nucleotide sequence ID" value="NZ_CP048836.1"/>
</dbReference>
<comment type="subcellular location">
    <subcellularLocation>
        <location evidence="1">Cell inner membrane</location>
        <topology evidence="1">Multi-pass membrane protein</topology>
    </subcellularLocation>
</comment>
<evidence type="ECO:0000256" key="8">
    <source>
        <dbReference type="ARBA" id="ARBA00035655"/>
    </source>
</evidence>
<keyword evidence="4" id="KW-0997">Cell inner membrane</keyword>
<evidence type="ECO:0000256" key="3">
    <source>
        <dbReference type="ARBA" id="ARBA00022475"/>
    </source>
</evidence>
<keyword evidence="7 9" id="KW-0472">Membrane</keyword>
<dbReference type="AlphaFoldDB" id="A0A6C1B5A9"/>
<protein>
    <submittedName>
        <fullName evidence="10">YeeE/YedE family protein</fullName>
    </submittedName>
</protein>
<reference evidence="10 11" key="1">
    <citation type="submission" date="2020-02" db="EMBL/GenBank/DDBJ databases">
        <title>Nitrogenibacter mangrovi gen. nov., sp. nov. isolated from mangrove sediment, a denitrifying betaproteobacterium.</title>
        <authorList>
            <person name="Liao H."/>
            <person name="Tian Y."/>
        </authorList>
    </citation>
    <scope>NUCLEOTIDE SEQUENCE [LARGE SCALE GENOMIC DNA]</scope>
    <source>
        <strain evidence="10 11">M9-3-2</strain>
    </source>
</reference>
<dbReference type="Pfam" id="PF04143">
    <property type="entry name" value="Sulf_transp"/>
    <property type="match status" value="1"/>
</dbReference>
<keyword evidence="6 9" id="KW-1133">Transmembrane helix</keyword>
<dbReference type="InterPro" id="IPR007272">
    <property type="entry name" value="Sulf_transp_TsuA/YedE"/>
</dbReference>
<feature type="transmembrane region" description="Helical" evidence="9">
    <location>
        <begin position="15"/>
        <end position="33"/>
    </location>
</feature>
<keyword evidence="2" id="KW-0813">Transport</keyword>
<evidence type="ECO:0000313" key="11">
    <source>
        <dbReference type="Proteomes" id="UP000501991"/>
    </source>
</evidence>
<accession>A0A6C1B5A9</accession>
<gene>
    <name evidence="10" type="ORF">G3580_13915</name>
</gene>
<evidence type="ECO:0000256" key="5">
    <source>
        <dbReference type="ARBA" id="ARBA00022692"/>
    </source>
</evidence>
<organism evidence="10 11">
    <name type="scientific">Nitrogeniibacter mangrovi</name>
    <dbReference type="NCBI Taxonomy" id="2016596"/>
    <lineage>
        <taxon>Bacteria</taxon>
        <taxon>Pseudomonadati</taxon>
        <taxon>Pseudomonadota</taxon>
        <taxon>Betaproteobacteria</taxon>
        <taxon>Rhodocyclales</taxon>
        <taxon>Zoogloeaceae</taxon>
        <taxon>Nitrogeniibacter</taxon>
    </lineage>
</organism>
<evidence type="ECO:0000256" key="9">
    <source>
        <dbReference type="SAM" id="Phobius"/>
    </source>
</evidence>
<evidence type="ECO:0000256" key="1">
    <source>
        <dbReference type="ARBA" id="ARBA00004429"/>
    </source>
</evidence>
<keyword evidence="3" id="KW-1003">Cell membrane</keyword>
<comment type="similarity">
    <text evidence="8">Belongs to the TsuA/YedE (TC 9.B.102) family.</text>
</comment>
<feature type="transmembrane region" description="Helical" evidence="9">
    <location>
        <begin position="323"/>
        <end position="345"/>
    </location>
</feature>
<keyword evidence="5 9" id="KW-0812">Transmembrane</keyword>
<evidence type="ECO:0000256" key="2">
    <source>
        <dbReference type="ARBA" id="ARBA00022448"/>
    </source>
</evidence>
<dbReference type="EMBL" id="CP048836">
    <property type="protein sequence ID" value="QID18623.1"/>
    <property type="molecule type" value="Genomic_DNA"/>
</dbReference>
<feature type="transmembrane region" description="Helical" evidence="9">
    <location>
        <begin position="261"/>
        <end position="277"/>
    </location>
</feature>
<feature type="transmembrane region" description="Helical" evidence="9">
    <location>
        <begin position="166"/>
        <end position="187"/>
    </location>
</feature>
<evidence type="ECO:0000256" key="7">
    <source>
        <dbReference type="ARBA" id="ARBA00023136"/>
    </source>
</evidence>
<feature type="transmembrane region" description="Helical" evidence="9">
    <location>
        <begin position="89"/>
        <end position="107"/>
    </location>
</feature>
<proteinExistence type="inferred from homology"/>
<sequence length="368" mass="38117">MDITSLLDAYGEKTVISALGLAAGVLFGVTAQRSRFCLRSAVIEFWRGAWGEKLSVWLLAFSAALVTTQAFVALGWLDVTTARQLSARGSLSGALVGGLLFGIGMILTRGCSSRILILAANGNLRALLSGLIFAVTAQAAMSGALAPLREWLTGLWTVEGGSARDLLAAFHLGPVGGIVFGCSWLVVGVHLVRKHAVPVRGIVGAVGVGLAVALSWLATFTVGRQSFDPIPTQSLSFTGPSADMLMLVLAPMGKSFDFDTGLLPGVAIGSFVAALLARELKLEGFKDGPSMRRYIAGGMLMGFGGMLAGGCAVGNGVSGASVFSLTAWIALLGMWVGAGLTDWWFDRRAASQARLAVACAEEAVPVAP</sequence>
<dbReference type="Proteomes" id="UP000501991">
    <property type="component" value="Chromosome"/>
</dbReference>
<evidence type="ECO:0000256" key="6">
    <source>
        <dbReference type="ARBA" id="ARBA00022989"/>
    </source>
</evidence>
<keyword evidence="11" id="KW-1185">Reference proteome</keyword>
<feature type="transmembrane region" description="Helical" evidence="9">
    <location>
        <begin position="127"/>
        <end position="146"/>
    </location>
</feature>
<feature type="transmembrane region" description="Helical" evidence="9">
    <location>
        <begin position="199"/>
        <end position="218"/>
    </location>
</feature>